<dbReference type="PANTHER" id="PTHR30041">
    <property type="entry name" value="ARSENATE REDUCTASE"/>
    <property type="match status" value="1"/>
</dbReference>
<dbReference type="PANTHER" id="PTHR30041:SF8">
    <property type="entry name" value="PROTEIN YFFB"/>
    <property type="match status" value="1"/>
</dbReference>
<dbReference type="EMBL" id="MXAV01000027">
    <property type="protein sequence ID" value="PKY11010.1"/>
    <property type="molecule type" value="Genomic_DNA"/>
</dbReference>
<evidence type="ECO:0000313" key="3">
    <source>
        <dbReference type="EMBL" id="PKY11010.1"/>
    </source>
</evidence>
<reference evidence="3 4" key="1">
    <citation type="submission" date="2017-03" db="EMBL/GenBank/DDBJ databases">
        <title>Draft genime sequence of the acidophilic sulfur-oxidizing bacterium Acidithiobacillus sp. SH, isolated from seawater.</title>
        <authorList>
            <person name="Sharmin S."/>
            <person name="Tokuhisa M."/>
            <person name="Kanao T."/>
            <person name="Kamimura K."/>
        </authorList>
    </citation>
    <scope>NUCLEOTIDE SEQUENCE [LARGE SCALE GENOMIC DNA]</scope>
    <source>
        <strain evidence="3 4">SH</strain>
    </source>
</reference>
<dbReference type="InterPro" id="IPR036249">
    <property type="entry name" value="Thioredoxin-like_sf"/>
</dbReference>
<dbReference type="FunCoup" id="A0A2I1DMA7">
    <property type="interactions" value="118"/>
</dbReference>
<evidence type="ECO:0000256" key="1">
    <source>
        <dbReference type="ARBA" id="ARBA00007198"/>
    </source>
</evidence>
<dbReference type="Pfam" id="PF03960">
    <property type="entry name" value="ArsC"/>
    <property type="match status" value="1"/>
</dbReference>
<dbReference type="Gene3D" id="3.40.30.10">
    <property type="entry name" value="Glutaredoxin"/>
    <property type="match status" value="1"/>
</dbReference>
<dbReference type="OrthoDB" id="9803749at2"/>
<comment type="similarity">
    <text evidence="1 2">Belongs to the ArsC family.</text>
</comment>
<dbReference type="NCBIfam" id="TIGR01617">
    <property type="entry name" value="arsC_related"/>
    <property type="match status" value="1"/>
</dbReference>
<protein>
    <submittedName>
        <fullName evidence="3">ArsC family reductase</fullName>
    </submittedName>
</protein>
<dbReference type="Proteomes" id="UP000234329">
    <property type="component" value="Unassembled WGS sequence"/>
</dbReference>
<organism evidence="3 4">
    <name type="scientific">Acidithiobacillus marinus</name>
    <dbReference type="NCBI Taxonomy" id="187490"/>
    <lineage>
        <taxon>Bacteria</taxon>
        <taxon>Pseudomonadati</taxon>
        <taxon>Pseudomonadota</taxon>
        <taxon>Acidithiobacillia</taxon>
        <taxon>Acidithiobacillales</taxon>
        <taxon>Acidithiobacillaceae</taxon>
        <taxon>Acidithiobacillus</taxon>
    </lineage>
</organism>
<gene>
    <name evidence="3" type="ORF">B1757_06780</name>
</gene>
<dbReference type="InterPro" id="IPR006660">
    <property type="entry name" value="Arsenate_reductase-like"/>
</dbReference>
<sequence>MTIHIYGIRNCDTMKKAFAWLDAQGVSYDFHDYKKSGVDRADLQRWAALWGWEALINRKGTTWRRLPENDRDCPDAESAFALMTAHPSMIRRPILIRAEQGLLGFDAERWQAFFQDRS</sequence>
<dbReference type="PROSITE" id="PS51353">
    <property type="entry name" value="ARSC"/>
    <property type="match status" value="1"/>
</dbReference>
<comment type="caution">
    <text evidence="3">The sequence shown here is derived from an EMBL/GenBank/DDBJ whole genome shotgun (WGS) entry which is preliminary data.</text>
</comment>
<evidence type="ECO:0000256" key="2">
    <source>
        <dbReference type="PROSITE-ProRule" id="PRU01282"/>
    </source>
</evidence>
<keyword evidence="4" id="KW-1185">Reference proteome</keyword>
<dbReference type="CDD" id="cd03035">
    <property type="entry name" value="ArsC_Yffb"/>
    <property type="match status" value="1"/>
</dbReference>
<dbReference type="AlphaFoldDB" id="A0A2I1DMA7"/>
<dbReference type="NCBIfam" id="NF008107">
    <property type="entry name" value="PRK10853.1"/>
    <property type="match status" value="1"/>
</dbReference>
<accession>A0A2I1DMA7</accession>
<dbReference type="SUPFAM" id="SSF52833">
    <property type="entry name" value="Thioredoxin-like"/>
    <property type="match status" value="1"/>
</dbReference>
<dbReference type="InParanoid" id="A0A2I1DMA7"/>
<name>A0A2I1DMA7_9PROT</name>
<dbReference type="InterPro" id="IPR006504">
    <property type="entry name" value="Tscrpt_reg_Spx/MgsR"/>
</dbReference>
<evidence type="ECO:0000313" key="4">
    <source>
        <dbReference type="Proteomes" id="UP000234329"/>
    </source>
</evidence>
<dbReference type="RefSeq" id="WP_101537604.1">
    <property type="nucleotide sequence ID" value="NZ_MXAV01000027.1"/>
</dbReference>
<proteinExistence type="inferred from homology"/>